<dbReference type="AlphaFoldDB" id="A0A8J3E5W4"/>
<protein>
    <submittedName>
        <fullName evidence="7">Sarcosine oxidase subunit alpha</fullName>
    </submittedName>
</protein>
<dbReference type="SUPFAM" id="SSF103025">
    <property type="entry name" value="Folate-binding domain"/>
    <property type="match status" value="1"/>
</dbReference>
<keyword evidence="8" id="KW-1185">Reference proteome</keyword>
<dbReference type="PIRSF" id="PIRSF037980">
    <property type="entry name" value="SoxA"/>
    <property type="match status" value="1"/>
</dbReference>
<evidence type="ECO:0000259" key="3">
    <source>
        <dbReference type="Pfam" id="PF01571"/>
    </source>
</evidence>
<dbReference type="GO" id="GO:0008115">
    <property type="term" value="F:sarcosine oxidase activity"/>
    <property type="evidence" value="ECO:0007669"/>
    <property type="project" value="InterPro"/>
</dbReference>
<dbReference type="Pfam" id="PF01571">
    <property type="entry name" value="GCV_T"/>
    <property type="match status" value="1"/>
</dbReference>
<dbReference type="Gene3D" id="1.10.10.1100">
    <property type="entry name" value="BFD-like [2Fe-2S]-binding domain"/>
    <property type="match status" value="1"/>
</dbReference>
<dbReference type="Gene3D" id="3.30.1360.120">
    <property type="entry name" value="Probable tRNA modification gtpase trme, domain 1"/>
    <property type="match status" value="1"/>
</dbReference>
<evidence type="ECO:0000313" key="7">
    <source>
        <dbReference type="EMBL" id="GGF24813.1"/>
    </source>
</evidence>
<dbReference type="GO" id="GO:0046653">
    <property type="term" value="P:tetrahydrofolate metabolic process"/>
    <property type="evidence" value="ECO:0007669"/>
    <property type="project" value="InterPro"/>
</dbReference>
<feature type="domain" description="SoxA A3" evidence="6">
    <location>
        <begin position="528"/>
        <end position="609"/>
    </location>
</feature>
<feature type="domain" description="FAD/NAD(P)-binding" evidence="4">
    <location>
        <begin position="171"/>
        <end position="439"/>
    </location>
</feature>
<dbReference type="InterPro" id="IPR006222">
    <property type="entry name" value="GCVT_N"/>
</dbReference>
<reference evidence="7" key="2">
    <citation type="submission" date="2020-09" db="EMBL/GenBank/DDBJ databases">
        <authorList>
            <person name="Sun Q."/>
            <person name="Zhou Y."/>
        </authorList>
    </citation>
    <scope>NUCLEOTIDE SEQUENCE</scope>
    <source>
        <strain evidence="7">CGMCC 1.15725</strain>
    </source>
</reference>
<dbReference type="Pfam" id="PF08669">
    <property type="entry name" value="GCV_T_C"/>
    <property type="match status" value="1"/>
</dbReference>
<sequence>MTSYRIPGRGRIDYGKKVRFTFNGIAYDGFEGDTLASALLANGVHLVGRSFKYHRPRGILSAGSEEPNALVGTDRGAGRFEPNTRATVLEVFDGLRASSQNHWPSLERDIGAVNDAFHRLFAAGFYYKTFMWPKSFWNKVYEPFIRGAAGLGKSPTEPDPDSYASRFAHCDVLVIGAGPAGLAAALESGRSGAKVMLVDEQAELGGSLLSETDATVDDLSGWGWLANVTAELAALKNVTVLPRTTAIGYYHQNFVGLCQRLTDHLANPPQGAPRERMWKVRARQVVLAQGAIEKPLVFDGNDRPGVMLAGAARSYLNRYGVRVGERPVVVTSHDSAWLAAFDLARAGVKVAAIVDIRPAVASHLTSQAATLGIEVLLGWTATATSGRLRIAAVRVNPVSRAGAVGEARTIACDTLLMSGGWTPSVHLFSHTKGKLEWNEELQAFLPGEHAEASRCAGACNGSFGLATALGEGAAAGLAAAANAGFKASATRVDRAAKTRVEIYRVEGEERLTGVSNRELPTDRNASSARAFVDFQNDVTAKDIRLAVREGFRSIEHIKRYTTTGMATDQGKTSNINGLAIASDAVKKPVPAVGLTTFRPPYTPTTFGAFIGYNRGELFEVTRKTPIDGWAEENGAVFEPVSLWRRAWYFPRKGEDMHAAVARECKAVRESLGIFDASTLGKIEIVGPDAAEFMNRMYTNAWTKLAPGRCRYGVLLGEDGFIRDDGVIGRLTSDRFHVTTTTGGAARVLAMMEDYLQTEWPDLKVWLTSTTEQWAVIALNGPNARRLIEPLVEGIDLSDEAFPHMSVAEGRICGTPMRLFRVSFTGERGYEINVPARFGRAIWERLYQAGQAYGITPYGTETMHVLRAEKGYIIVGQDTDGTLTPDDAGLGWAIGKTKPDFVGKRSLARPDMLKPDRKQLVGLLTQDPKVVLEEGAQIVLDPHQPLPMKMVGHVTSAYWSAALGRSIAFAVIEGGRALEGRTVHIPMPDRTHAASITGMVFVDPENKRLSA</sequence>
<comment type="caution">
    <text evidence="7">The sequence shown here is derived from an EMBL/GenBank/DDBJ whole genome shotgun (WGS) entry which is preliminary data.</text>
</comment>
<dbReference type="InterPro" id="IPR041117">
    <property type="entry name" value="SoxA_A3"/>
</dbReference>
<dbReference type="SUPFAM" id="SSF101790">
    <property type="entry name" value="Aminomethyltransferase beta-barrel domain"/>
    <property type="match status" value="1"/>
</dbReference>
<evidence type="ECO:0000256" key="2">
    <source>
        <dbReference type="ARBA" id="ARBA00023002"/>
    </source>
</evidence>
<dbReference type="InterPro" id="IPR042204">
    <property type="entry name" value="2Fe-2S-bd_N"/>
</dbReference>
<comment type="similarity">
    <text evidence="1">Belongs to the GcvT family.</text>
</comment>
<feature type="domain" description="GCVT N-terminal" evidence="3">
    <location>
        <begin position="629"/>
        <end position="897"/>
    </location>
</feature>
<dbReference type="Pfam" id="PF17806">
    <property type="entry name" value="SO_alpha_A3"/>
    <property type="match status" value="1"/>
</dbReference>
<evidence type="ECO:0000259" key="5">
    <source>
        <dbReference type="Pfam" id="PF08669"/>
    </source>
</evidence>
<gene>
    <name evidence="7" type="primary">soxA</name>
    <name evidence="7" type="ORF">GCM10011611_33610</name>
</gene>
<dbReference type="Gene3D" id="3.10.20.440">
    <property type="entry name" value="2Fe-2S iron-sulphur cluster binding domain, sarcosine oxidase, alpha subunit, N-terminal domain"/>
    <property type="match status" value="1"/>
</dbReference>
<accession>A0A8J3E5W4</accession>
<evidence type="ECO:0000259" key="4">
    <source>
        <dbReference type="Pfam" id="PF07992"/>
    </source>
</evidence>
<dbReference type="InterPro" id="IPR028896">
    <property type="entry name" value="GcvT/YgfZ/DmdA"/>
</dbReference>
<dbReference type="InterPro" id="IPR027266">
    <property type="entry name" value="TrmE/GcvT-like"/>
</dbReference>
<organism evidence="7 8">
    <name type="scientific">Aliidongia dinghuensis</name>
    <dbReference type="NCBI Taxonomy" id="1867774"/>
    <lineage>
        <taxon>Bacteria</taxon>
        <taxon>Pseudomonadati</taxon>
        <taxon>Pseudomonadota</taxon>
        <taxon>Alphaproteobacteria</taxon>
        <taxon>Rhodospirillales</taxon>
        <taxon>Dongiaceae</taxon>
        <taxon>Aliidongia</taxon>
    </lineage>
</organism>
<name>A0A8J3E5W4_9PROT</name>
<dbReference type="Gene3D" id="3.50.50.60">
    <property type="entry name" value="FAD/NAD(P)-binding domain"/>
    <property type="match status" value="1"/>
</dbReference>
<feature type="domain" description="Aminomethyltransferase C-terminal" evidence="5">
    <location>
        <begin position="917"/>
        <end position="1002"/>
    </location>
</feature>
<dbReference type="Pfam" id="PF13510">
    <property type="entry name" value="Fer2_4"/>
    <property type="match status" value="1"/>
</dbReference>
<dbReference type="InterPro" id="IPR041854">
    <property type="entry name" value="BFD-like_2Fe2S-bd_dom_sf"/>
</dbReference>
<dbReference type="EMBL" id="BMJQ01000008">
    <property type="protein sequence ID" value="GGF24813.1"/>
    <property type="molecule type" value="Genomic_DNA"/>
</dbReference>
<keyword evidence="2" id="KW-0560">Oxidoreductase</keyword>
<dbReference type="Proteomes" id="UP000646365">
    <property type="component" value="Unassembled WGS sequence"/>
</dbReference>
<dbReference type="InterPro" id="IPR023753">
    <property type="entry name" value="FAD/NAD-binding_dom"/>
</dbReference>
<dbReference type="InterPro" id="IPR029043">
    <property type="entry name" value="GcvT/YgfZ_C"/>
</dbReference>
<proteinExistence type="inferred from homology"/>
<dbReference type="PRINTS" id="PR00368">
    <property type="entry name" value="FADPNR"/>
</dbReference>
<dbReference type="InterPro" id="IPR013977">
    <property type="entry name" value="GcvT_C"/>
</dbReference>
<evidence type="ECO:0000313" key="8">
    <source>
        <dbReference type="Proteomes" id="UP000646365"/>
    </source>
</evidence>
<dbReference type="SUPFAM" id="SSF51905">
    <property type="entry name" value="FAD/NAD(P)-binding domain"/>
    <property type="match status" value="1"/>
</dbReference>
<evidence type="ECO:0000259" key="6">
    <source>
        <dbReference type="Pfam" id="PF17806"/>
    </source>
</evidence>
<dbReference type="PANTHER" id="PTHR43757:SF2">
    <property type="entry name" value="AMINOMETHYLTRANSFERASE, MITOCHONDRIAL"/>
    <property type="match status" value="1"/>
</dbReference>
<dbReference type="PRINTS" id="PR00469">
    <property type="entry name" value="PNDRDTASEII"/>
</dbReference>
<dbReference type="InterPro" id="IPR006277">
    <property type="entry name" value="Sarcosine_oxidase_asu"/>
</dbReference>
<reference evidence="7" key="1">
    <citation type="journal article" date="2014" name="Int. J. Syst. Evol. Microbiol.">
        <title>Complete genome sequence of Corynebacterium casei LMG S-19264T (=DSM 44701T), isolated from a smear-ripened cheese.</title>
        <authorList>
            <consortium name="US DOE Joint Genome Institute (JGI-PGF)"/>
            <person name="Walter F."/>
            <person name="Albersmeier A."/>
            <person name="Kalinowski J."/>
            <person name="Ruckert C."/>
        </authorList>
    </citation>
    <scope>NUCLEOTIDE SEQUENCE</scope>
    <source>
        <strain evidence="7">CGMCC 1.15725</strain>
    </source>
</reference>
<dbReference type="NCBIfam" id="TIGR01372">
    <property type="entry name" value="soxA"/>
    <property type="match status" value="1"/>
</dbReference>
<dbReference type="InterPro" id="IPR036188">
    <property type="entry name" value="FAD/NAD-bd_sf"/>
</dbReference>
<dbReference type="Pfam" id="PF07992">
    <property type="entry name" value="Pyr_redox_2"/>
    <property type="match status" value="1"/>
</dbReference>
<dbReference type="RefSeq" id="WP_189047801.1">
    <property type="nucleotide sequence ID" value="NZ_BMJQ01000008.1"/>
</dbReference>
<dbReference type="PANTHER" id="PTHR43757">
    <property type="entry name" value="AMINOMETHYLTRANSFERASE"/>
    <property type="match status" value="1"/>
</dbReference>
<evidence type="ECO:0000256" key="1">
    <source>
        <dbReference type="ARBA" id="ARBA00008609"/>
    </source>
</evidence>